<dbReference type="EMBL" id="AP014685">
    <property type="protein sequence ID" value="BAR59042.1"/>
    <property type="molecule type" value="Genomic_DNA"/>
</dbReference>
<dbReference type="AlphaFoldDB" id="A0A0E4BSF7"/>
<sequence>MTMSVEQLWSLPETALVGAYAEARRRYAEKKFERDTQRARLEWMRAKLFVNTQGNVTERKMAVDVSEELARKGQEVREMTRDLDMLKIDVDVIDTMIRLRGAHGAPPVHAEEAAEKPAEPEGE</sequence>
<reference evidence="1 2" key="1">
    <citation type="submission" date="2014-11" db="EMBL/GenBank/DDBJ databases">
        <title>Symbiosis island explosion on the genome of extra-slow-growing strains of soybean bradyrhizobia with massive insertion sequences.</title>
        <authorList>
            <person name="Iida T."/>
            <person name="Minamisawa K."/>
        </authorList>
    </citation>
    <scope>NUCLEOTIDE SEQUENCE [LARGE SCALE GENOMIC DNA]</scope>
    <source>
        <strain evidence="1 2">NK6</strain>
    </source>
</reference>
<dbReference type="Proteomes" id="UP000063308">
    <property type="component" value="Chromosome"/>
</dbReference>
<dbReference type="GeneID" id="46494258"/>
<evidence type="ECO:0000313" key="2">
    <source>
        <dbReference type="Proteomes" id="UP000063308"/>
    </source>
</evidence>
<organism evidence="1 2">
    <name type="scientific">Bradyrhizobium diazoefficiens</name>
    <dbReference type="NCBI Taxonomy" id="1355477"/>
    <lineage>
        <taxon>Bacteria</taxon>
        <taxon>Pseudomonadati</taxon>
        <taxon>Pseudomonadota</taxon>
        <taxon>Alphaproteobacteria</taxon>
        <taxon>Hyphomicrobiales</taxon>
        <taxon>Nitrobacteraceae</taxon>
        <taxon>Bradyrhizobium</taxon>
    </lineage>
</organism>
<protein>
    <submittedName>
        <fullName evidence="1">Uncharacterized protein</fullName>
    </submittedName>
</protein>
<name>A0A0E4BSF7_9BRAD</name>
<dbReference type="OMA" id="WIRAKMF"/>
<proteinExistence type="predicted"/>
<evidence type="ECO:0000313" key="1">
    <source>
        <dbReference type="EMBL" id="BAR59042.1"/>
    </source>
</evidence>
<accession>A0A0E4BSF7</accession>
<gene>
    <name evidence="1" type="ORF">NK6_5887</name>
</gene>
<dbReference type="RefSeq" id="WP_011090035.1">
    <property type="nucleotide sequence ID" value="NZ_AJQI01000068.1"/>
</dbReference>